<organism evidence="2 3">
    <name type="scientific">Psylliodes chrysocephalus</name>
    <dbReference type="NCBI Taxonomy" id="3402493"/>
    <lineage>
        <taxon>Eukaryota</taxon>
        <taxon>Metazoa</taxon>
        <taxon>Ecdysozoa</taxon>
        <taxon>Arthropoda</taxon>
        <taxon>Hexapoda</taxon>
        <taxon>Insecta</taxon>
        <taxon>Pterygota</taxon>
        <taxon>Neoptera</taxon>
        <taxon>Endopterygota</taxon>
        <taxon>Coleoptera</taxon>
        <taxon>Polyphaga</taxon>
        <taxon>Cucujiformia</taxon>
        <taxon>Chrysomeloidea</taxon>
        <taxon>Chrysomelidae</taxon>
        <taxon>Galerucinae</taxon>
        <taxon>Alticini</taxon>
        <taxon>Psylliodes</taxon>
    </lineage>
</organism>
<proteinExistence type="predicted"/>
<feature type="compositionally biased region" description="Polar residues" evidence="1">
    <location>
        <begin position="1"/>
        <end position="14"/>
    </location>
</feature>
<evidence type="ECO:0000256" key="1">
    <source>
        <dbReference type="SAM" id="MobiDB-lite"/>
    </source>
</evidence>
<name>A0A9P0GFA4_9CUCU</name>
<dbReference type="OrthoDB" id="6784758at2759"/>
<feature type="compositionally biased region" description="Basic and acidic residues" evidence="1">
    <location>
        <begin position="116"/>
        <end position="140"/>
    </location>
</feature>
<feature type="region of interest" description="Disordered" evidence="1">
    <location>
        <begin position="1"/>
        <end position="140"/>
    </location>
</feature>
<reference evidence="2" key="1">
    <citation type="submission" date="2022-01" db="EMBL/GenBank/DDBJ databases">
        <authorList>
            <person name="King R."/>
        </authorList>
    </citation>
    <scope>NUCLEOTIDE SEQUENCE</scope>
</reference>
<evidence type="ECO:0000313" key="2">
    <source>
        <dbReference type="EMBL" id="CAH1107690.1"/>
    </source>
</evidence>
<feature type="region of interest" description="Disordered" evidence="1">
    <location>
        <begin position="230"/>
        <end position="250"/>
    </location>
</feature>
<dbReference type="Proteomes" id="UP001153636">
    <property type="component" value="Chromosome 23"/>
</dbReference>
<protein>
    <submittedName>
        <fullName evidence="2">Uncharacterized protein</fullName>
    </submittedName>
</protein>
<keyword evidence="3" id="KW-1185">Reference proteome</keyword>
<dbReference type="AlphaFoldDB" id="A0A9P0GFA4"/>
<gene>
    <name evidence="2" type="ORF">PSYICH_LOCUS8339</name>
</gene>
<dbReference type="EMBL" id="OV651835">
    <property type="protein sequence ID" value="CAH1107690.1"/>
    <property type="molecule type" value="Genomic_DNA"/>
</dbReference>
<accession>A0A9P0GFA4</accession>
<sequence>MELDITDNSSTVQGRDTPVPVRVEGGEAGPRGPSSSDCDFLSVTAQAEKKIITTEQNEDEDAVFKRRDSLPRTPTKETSTEWDPFDRRDSLKRTPPRTRSNSLTGQIDPHVNVGQSKKEPTGTDKKRRRMETPEKTNETYQKEIRKMEREYVLFKELLRKIVEEAKTLKTAVTEIPNTKKEIKTAARKLDYHAKEMQTSTAFIDEMFFTLEVNGPIPDISVKTTTDMSAQTEEAYKPAQENSARKTVDASTQTYSKAQEDKEIAIQEIEAKLNRELDRDELNTLIETKWPDEIYKRCKAAIDTETSKEKRDIIIILKEGEEQERRLLQKPIESNPQLATMLEERQLKTGKMVCSKTSSVLITDDHESNNNMDRYTYLIMTESGGETNEDRDNLTENIKKAMRALKKVNRNTVICTMDKQVNEIRTRKLLEYICRKEDMDLSLYMSRTRRRQSTFYGQEDKQTRRNKDIETIIIKPTEGSTYADIMRNMKKDVNTEGILIDRVDKSEEGNIHIKIKGQEEKNRHAFKEQLTQKLSNMAKVETKQINQTVRILDINDTIQMEEAQELIKKEIENIGGQHDGMQIRMAGKSNIRGLKYAFLSVGTDTAQKLLSRRKIGEGWNRWTVKEVENVQKCYNCYRVGHIATRPRVADWGTLLIFYMGGTDEIK</sequence>
<feature type="compositionally biased region" description="Basic and acidic residues" evidence="1">
    <location>
        <begin position="62"/>
        <end position="92"/>
    </location>
</feature>
<evidence type="ECO:0000313" key="3">
    <source>
        <dbReference type="Proteomes" id="UP001153636"/>
    </source>
</evidence>